<dbReference type="SMART" id="SM01321">
    <property type="entry name" value="Y1_Tnp"/>
    <property type="match status" value="1"/>
</dbReference>
<dbReference type="RefSeq" id="WP_068265820.1">
    <property type="nucleotide sequence ID" value="NZ_LWSK01000098.1"/>
</dbReference>
<organism evidence="2 3">
    <name type="scientific">Rubripirellula obstinata</name>
    <dbReference type="NCBI Taxonomy" id="406547"/>
    <lineage>
        <taxon>Bacteria</taxon>
        <taxon>Pseudomonadati</taxon>
        <taxon>Planctomycetota</taxon>
        <taxon>Planctomycetia</taxon>
        <taxon>Pirellulales</taxon>
        <taxon>Pirellulaceae</taxon>
        <taxon>Rubripirellula</taxon>
    </lineage>
</organism>
<evidence type="ECO:0000259" key="1">
    <source>
        <dbReference type="SMART" id="SM01321"/>
    </source>
</evidence>
<dbReference type="AlphaFoldDB" id="A0A5B1CK06"/>
<gene>
    <name evidence="2" type="ORF">LF1_27440</name>
</gene>
<name>A0A5B1CK06_9BACT</name>
<dbReference type="Gene3D" id="3.30.70.1290">
    <property type="entry name" value="Transposase IS200-like"/>
    <property type="match status" value="1"/>
</dbReference>
<feature type="domain" description="Transposase IS200-like" evidence="1">
    <location>
        <begin position="9"/>
        <end position="137"/>
    </location>
</feature>
<protein>
    <submittedName>
        <fullName evidence="2">Transposase IS200 like protein</fullName>
    </submittedName>
</protein>
<dbReference type="GO" id="GO:0043565">
    <property type="term" value="F:sequence-specific DNA binding"/>
    <property type="evidence" value="ECO:0007669"/>
    <property type="project" value="TreeGrafter"/>
</dbReference>
<evidence type="ECO:0000313" key="2">
    <source>
        <dbReference type="EMBL" id="KAA1260205.1"/>
    </source>
</evidence>
<dbReference type="PANTHER" id="PTHR36966">
    <property type="entry name" value="REP-ASSOCIATED TYROSINE TRANSPOSASE"/>
    <property type="match status" value="1"/>
</dbReference>
<accession>A0A5B1CK06</accession>
<evidence type="ECO:0000313" key="3">
    <source>
        <dbReference type="Proteomes" id="UP000322699"/>
    </source>
</evidence>
<dbReference type="NCBIfam" id="NF047646">
    <property type="entry name" value="REP_Tyr_transpos"/>
    <property type="match status" value="1"/>
</dbReference>
<dbReference type="OrthoDB" id="277009at2"/>
<dbReference type="Pfam" id="PF01797">
    <property type="entry name" value="Y1_Tnp"/>
    <property type="match status" value="1"/>
</dbReference>
<reference evidence="2 3" key="1">
    <citation type="submission" date="2019-08" db="EMBL/GenBank/DDBJ databases">
        <title>Deep-cultivation of Planctomycetes and their phenomic and genomic characterization uncovers novel biology.</title>
        <authorList>
            <person name="Wiegand S."/>
            <person name="Jogler M."/>
            <person name="Boedeker C."/>
            <person name="Pinto D."/>
            <person name="Vollmers J."/>
            <person name="Rivas-Marin E."/>
            <person name="Kohn T."/>
            <person name="Peeters S.H."/>
            <person name="Heuer A."/>
            <person name="Rast P."/>
            <person name="Oberbeckmann S."/>
            <person name="Bunk B."/>
            <person name="Jeske O."/>
            <person name="Meyerdierks A."/>
            <person name="Storesund J.E."/>
            <person name="Kallscheuer N."/>
            <person name="Luecker S."/>
            <person name="Lage O.M."/>
            <person name="Pohl T."/>
            <person name="Merkel B.J."/>
            <person name="Hornburger P."/>
            <person name="Mueller R.-W."/>
            <person name="Bruemmer F."/>
            <person name="Labrenz M."/>
            <person name="Spormann A.M."/>
            <person name="Op Den Camp H."/>
            <person name="Overmann J."/>
            <person name="Amann R."/>
            <person name="Jetten M.S.M."/>
            <person name="Mascher T."/>
            <person name="Medema M.H."/>
            <person name="Devos D.P."/>
            <person name="Kaster A.-K."/>
            <person name="Ovreas L."/>
            <person name="Rohde M."/>
            <person name="Galperin M.Y."/>
            <person name="Jogler C."/>
        </authorList>
    </citation>
    <scope>NUCLEOTIDE SEQUENCE [LARGE SCALE GENOMIC DNA]</scope>
    <source>
        <strain evidence="2 3">LF1</strain>
    </source>
</reference>
<comment type="caution">
    <text evidence="2">The sequence shown here is derived from an EMBL/GenBank/DDBJ whole genome shotgun (WGS) entry which is preliminary data.</text>
</comment>
<sequence length="184" mass="21925">MSDYRRYFVPGSMIYLTVVTYGRRPILTTDHGRCFLRNAIKKIQRRFPFTLFATCLLPDHWHLIMQLPSGDANYSVRIKRIKEEFTIKWRASGLPEAEVTKAQRRKGERGIWQPRAWEHTIVDEKDLERCVDYIHWNPRKHGLVARIQDWKWSSFHRFVNEGQYEQNWGGEEPSHIQGNGPWGE</sequence>
<dbReference type="GO" id="GO:0006313">
    <property type="term" value="P:DNA transposition"/>
    <property type="evidence" value="ECO:0007669"/>
    <property type="project" value="InterPro"/>
</dbReference>
<dbReference type="PANTHER" id="PTHR36966:SF1">
    <property type="entry name" value="REP-ASSOCIATED TYROSINE TRANSPOSASE"/>
    <property type="match status" value="1"/>
</dbReference>
<dbReference type="InterPro" id="IPR002686">
    <property type="entry name" value="Transposase_17"/>
</dbReference>
<keyword evidence="3" id="KW-1185">Reference proteome</keyword>
<proteinExistence type="predicted"/>
<dbReference type="InterPro" id="IPR036515">
    <property type="entry name" value="Transposase_17_sf"/>
</dbReference>
<dbReference type="GO" id="GO:0004803">
    <property type="term" value="F:transposase activity"/>
    <property type="evidence" value="ECO:0007669"/>
    <property type="project" value="InterPro"/>
</dbReference>
<dbReference type="SUPFAM" id="SSF143422">
    <property type="entry name" value="Transposase IS200-like"/>
    <property type="match status" value="1"/>
</dbReference>
<dbReference type="InterPro" id="IPR052715">
    <property type="entry name" value="RAYT_transposase"/>
</dbReference>
<dbReference type="Proteomes" id="UP000322699">
    <property type="component" value="Unassembled WGS sequence"/>
</dbReference>
<dbReference type="EMBL" id="VRLW01000001">
    <property type="protein sequence ID" value="KAA1260205.1"/>
    <property type="molecule type" value="Genomic_DNA"/>
</dbReference>